<organism evidence="1 2">
    <name type="scientific">Petrolisthes manimaculis</name>
    <dbReference type="NCBI Taxonomy" id="1843537"/>
    <lineage>
        <taxon>Eukaryota</taxon>
        <taxon>Metazoa</taxon>
        <taxon>Ecdysozoa</taxon>
        <taxon>Arthropoda</taxon>
        <taxon>Crustacea</taxon>
        <taxon>Multicrustacea</taxon>
        <taxon>Malacostraca</taxon>
        <taxon>Eumalacostraca</taxon>
        <taxon>Eucarida</taxon>
        <taxon>Decapoda</taxon>
        <taxon>Pleocyemata</taxon>
        <taxon>Anomura</taxon>
        <taxon>Galatheoidea</taxon>
        <taxon>Porcellanidae</taxon>
        <taxon>Petrolisthes</taxon>
    </lineage>
</organism>
<reference evidence="1" key="1">
    <citation type="submission" date="2023-11" db="EMBL/GenBank/DDBJ databases">
        <title>Genome assemblies of two species of porcelain crab, Petrolisthes cinctipes and Petrolisthes manimaculis (Anomura: Porcellanidae).</title>
        <authorList>
            <person name="Angst P."/>
        </authorList>
    </citation>
    <scope>NUCLEOTIDE SEQUENCE</scope>
    <source>
        <strain evidence="1">PB745_02</strain>
        <tissue evidence="1">Gill</tissue>
    </source>
</reference>
<dbReference type="AlphaFoldDB" id="A0AAE1P6E8"/>
<comment type="caution">
    <text evidence="1">The sequence shown here is derived from an EMBL/GenBank/DDBJ whole genome shotgun (WGS) entry which is preliminary data.</text>
</comment>
<dbReference type="Proteomes" id="UP001292094">
    <property type="component" value="Unassembled WGS sequence"/>
</dbReference>
<dbReference type="EMBL" id="JAWZYT010002861">
    <property type="protein sequence ID" value="KAK4301567.1"/>
    <property type="molecule type" value="Genomic_DNA"/>
</dbReference>
<protein>
    <submittedName>
        <fullName evidence="1">Uncharacterized protein</fullName>
    </submittedName>
</protein>
<gene>
    <name evidence="1" type="ORF">Pmani_026345</name>
</gene>
<sequence>MAKEGNEAMVLLDEASVQSTPRAAANPAFSQNRKQSGLWREAQATCRLLLLDFSNSNAIFVSRVLEWAAIWTQPDTRLVGMGENVGVMTLLLHPGLRNTHYALYVTKQFPGKNESKKGVEVWRRCVYCENGEAGVERLGRWNETKPGIPGHPSLFRDRYENYNRHKFRLLEKNFFPYLKFERLSDEPGSLVRHRDAFGTRVIEAMSNSLNFT</sequence>
<accession>A0AAE1P6E8</accession>
<keyword evidence="2" id="KW-1185">Reference proteome</keyword>
<evidence type="ECO:0000313" key="1">
    <source>
        <dbReference type="EMBL" id="KAK4301567.1"/>
    </source>
</evidence>
<evidence type="ECO:0000313" key="2">
    <source>
        <dbReference type="Proteomes" id="UP001292094"/>
    </source>
</evidence>
<proteinExistence type="predicted"/>
<name>A0AAE1P6E8_9EUCA</name>